<accession>E3M075</accession>
<dbReference type="eggNOG" id="ENOG502TFJA">
    <property type="taxonomic scope" value="Eukaryota"/>
</dbReference>
<keyword evidence="1" id="KW-0175">Coiled coil</keyword>
<proteinExistence type="predicted"/>
<protein>
    <submittedName>
        <fullName evidence="2">Uncharacterized protein</fullName>
    </submittedName>
</protein>
<organism evidence="3">
    <name type="scientific">Caenorhabditis remanei</name>
    <name type="common">Caenorhabditis vulgaris</name>
    <dbReference type="NCBI Taxonomy" id="31234"/>
    <lineage>
        <taxon>Eukaryota</taxon>
        <taxon>Metazoa</taxon>
        <taxon>Ecdysozoa</taxon>
        <taxon>Nematoda</taxon>
        <taxon>Chromadorea</taxon>
        <taxon>Rhabditida</taxon>
        <taxon>Rhabditina</taxon>
        <taxon>Rhabditomorpha</taxon>
        <taxon>Rhabditoidea</taxon>
        <taxon>Rhabditidae</taxon>
        <taxon>Peloderinae</taxon>
        <taxon>Caenorhabditis</taxon>
    </lineage>
</organism>
<reference evidence="2" key="1">
    <citation type="submission" date="2007-07" db="EMBL/GenBank/DDBJ databases">
        <title>PCAP assembly of the Caenorhabditis remanei genome.</title>
        <authorList>
            <consortium name="The Caenorhabditis remanei Sequencing Consortium"/>
            <person name="Wilson R.K."/>
        </authorList>
    </citation>
    <scope>NUCLEOTIDE SEQUENCE [LARGE SCALE GENOMIC DNA]</scope>
    <source>
        <strain evidence="2">PB4641</strain>
    </source>
</reference>
<evidence type="ECO:0000313" key="2">
    <source>
        <dbReference type="EMBL" id="EFO87936.1"/>
    </source>
</evidence>
<dbReference type="STRING" id="31234.E3M075"/>
<dbReference type="EMBL" id="DS268420">
    <property type="protein sequence ID" value="EFO87936.1"/>
    <property type="molecule type" value="Genomic_DNA"/>
</dbReference>
<evidence type="ECO:0000256" key="1">
    <source>
        <dbReference type="SAM" id="Coils"/>
    </source>
</evidence>
<gene>
    <name evidence="2" type="ORF">CRE_05604</name>
</gene>
<keyword evidence="3" id="KW-1185">Reference proteome</keyword>
<dbReference type="InParanoid" id="E3M075"/>
<evidence type="ECO:0000313" key="3">
    <source>
        <dbReference type="Proteomes" id="UP000008281"/>
    </source>
</evidence>
<name>E3M075_CAERE</name>
<dbReference type="OMA" id="FAAINEM"/>
<feature type="coiled-coil region" evidence="1">
    <location>
        <begin position="86"/>
        <end position="149"/>
    </location>
</feature>
<dbReference type="HOGENOM" id="CLU_671296_0_0_1"/>
<feature type="coiled-coil region" evidence="1">
    <location>
        <begin position="2"/>
        <end position="29"/>
    </location>
</feature>
<sequence>MSDHLRREAEELKDEKAEKQSALKIRELNDSAPGELSQGLIHLQEQHILNLKKENEERQKFEKSKKYRQFRWIPISNILGVGEMKQEEEEEHRANILERIKLAESQSQDNSIRCDAVTQVALERMKEARLKLEAEARQREQEIVEAKAKTAVIEVDVTKRVFDEVDAQKDKDEFLSERRAQELFDQHADIQKEEELVSANERAQKKENAKMTIAEIRSDLRDQQTMGMYNLNIQQSADDKKNRRQINAKIMDVKTLLEELDRWFERTAGVLNAPPELYEKLKRNKRIATKSHLARFSEILSSISTRLSEIEQNLALLELEDVQMNEVIRKIKTQISSFGEVIANLKLTLELDGIPIDPAKSGEFSELKKSLFAAINEMELVPENRDVIKQQIQERQIEAMPQIETLAIQN</sequence>
<dbReference type="AlphaFoldDB" id="E3M075"/>
<dbReference type="OrthoDB" id="5840023at2759"/>
<dbReference type="FunCoup" id="E3M075">
    <property type="interactions" value="1"/>
</dbReference>
<dbReference type="Proteomes" id="UP000008281">
    <property type="component" value="Unassembled WGS sequence"/>
</dbReference>